<evidence type="ECO:0000313" key="1">
    <source>
        <dbReference type="EMBL" id="KGM51416.1"/>
    </source>
</evidence>
<proteinExistence type="predicted"/>
<evidence type="ECO:0000313" key="2">
    <source>
        <dbReference type="Proteomes" id="UP000030017"/>
    </source>
</evidence>
<comment type="caution">
    <text evidence="1">The sequence shown here is derived from an EMBL/GenBank/DDBJ whole genome shotgun (WGS) entry which is preliminary data.</text>
</comment>
<sequence>MDTSSLVNTVVRQVLTPLCEPVHPAWIDGNTTPLATSAAVLELSDGGLVMLAPCEVYLDPDKYPSLGLSLERCDPGALQWARNGKTYSMSPFAGAAGLLPFPVAQVVESDPLGEGALSEVLLIGPLGQLLFRHIMPPMSLGIEVTQSGQAPNKSFKPMPLRGTA</sequence>
<name>A0A0A0EKC4_9GAMM</name>
<keyword evidence="2" id="KW-1185">Reference proteome</keyword>
<dbReference type="OrthoDB" id="6400653at2"/>
<protein>
    <submittedName>
        <fullName evidence="1">Uncharacterized protein</fullName>
    </submittedName>
</protein>
<gene>
    <name evidence="1" type="ORF">N792_09695</name>
</gene>
<accession>A0A0A0EKC4</accession>
<dbReference type="EMBL" id="AVPS01000006">
    <property type="protein sequence ID" value="KGM51416.1"/>
    <property type="molecule type" value="Genomic_DNA"/>
</dbReference>
<dbReference type="Proteomes" id="UP000030017">
    <property type="component" value="Unassembled WGS sequence"/>
</dbReference>
<dbReference type="AlphaFoldDB" id="A0A0A0EKC4"/>
<organism evidence="1 2">
    <name type="scientific">Lysobacter concretionis Ko07 = DSM 16239</name>
    <dbReference type="NCBI Taxonomy" id="1122185"/>
    <lineage>
        <taxon>Bacteria</taxon>
        <taxon>Pseudomonadati</taxon>
        <taxon>Pseudomonadota</taxon>
        <taxon>Gammaproteobacteria</taxon>
        <taxon>Lysobacterales</taxon>
        <taxon>Lysobacteraceae</taxon>
        <taxon>Novilysobacter</taxon>
    </lineage>
</organism>
<reference evidence="1 2" key="1">
    <citation type="submission" date="2013-08" db="EMBL/GenBank/DDBJ databases">
        <title>Genome sequencing of Lysobacter.</title>
        <authorList>
            <person name="Zhang S."/>
            <person name="Wang G."/>
        </authorList>
    </citation>
    <scope>NUCLEOTIDE SEQUENCE [LARGE SCALE GENOMIC DNA]</scope>
    <source>
        <strain evidence="1 2">Ko07</strain>
    </source>
</reference>